<feature type="domain" description="Cryptic loci regulator 2 N-terminal" evidence="2">
    <location>
        <begin position="82"/>
        <end position="144"/>
    </location>
</feature>
<keyword evidence="4" id="KW-1185">Reference proteome</keyword>
<organism evidence="3 4">
    <name type="scientific">Pholiota conissans</name>
    <dbReference type="NCBI Taxonomy" id="109636"/>
    <lineage>
        <taxon>Eukaryota</taxon>
        <taxon>Fungi</taxon>
        <taxon>Dikarya</taxon>
        <taxon>Basidiomycota</taxon>
        <taxon>Agaricomycotina</taxon>
        <taxon>Agaricomycetes</taxon>
        <taxon>Agaricomycetidae</taxon>
        <taxon>Agaricales</taxon>
        <taxon>Agaricineae</taxon>
        <taxon>Strophariaceae</taxon>
        <taxon>Pholiota</taxon>
    </lineage>
</organism>
<dbReference type="InterPro" id="IPR031915">
    <property type="entry name" value="Clr2_N"/>
</dbReference>
<dbReference type="OrthoDB" id="2421327at2759"/>
<dbReference type="PANTHER" id="PTHR38046:SF1">
    <property type="entry name" value="CRYPTIC LOCI REGULATOR 2"/>
    <property type="match status" value="1"/>
</dbReference>
<accession>A0A9P5YYL7</accession>
<dbReference type="GO" id="GO:0031934">
    <property type="term" value="C:mating-type region heterochromatin"/>
    <property type="evidence" value="ECO:0007669"/>
    <property type="project" value="TreeGrafter"/>
</dbReference>
<comment type="caution">
    <text evidence="3">The sequence shown here is derived from an EMBL/GenBank/DDBJ whole genome shotgun (WGS) entry which is preliminary data.</text>
</comment>
<name>A0A9P5YYL7_9AGAR</name>
<dbReference type="GO" id="GO:0070824">
    <property type="term" value="C:SHREC complex"/>
    <property type="evidence" value="ECO:0007669"/>
    <property type="project" value="InterPro"/>
</dbReference>
<proteinExistence type="predicted"/>
<feature type="region of interest" description="Disordered" evidence="1">
    <location>
        <begin position="284"/>
        <end position="311"/>
    </location>
</feature>
<sequence>MPRHVVADSSTFSITNPSYIDFPRTDGSPSTWPPNTARIVDSDGHVNFYAPVDLDQFQNKKWRANAADAVSMKLKMPDGPNYVFRNFPDGYRLYDHHKGPADSPRHDLYLFGPQKKRFRSINEFIPHAIWLMGSPSEDCLCKYCAKKAQREITASMSTILRTTPTSSPMPSRIKRDKGKGRDTGSRVKDVRPRDVKTYAAVQRTIQPMKASANVLKQPMLVERSNDLRGLYSKASMSVPRWFREGEVVWCALEHPIPSDATEGAAAIKYWPAVIDDVKLKTKPIPRDANETVPQASTSSPMASTSATSLDSVADESERGPILEPSAELPPWRVEQYMRYKVQFLGISHSIIVDNENILPYQAYMPTNEIMHMLAIFPVEKLHFDKPSLSKFNPCPGPIPPSFEEAVPPYAVALQIGSTLSSYWCLTDDYELKCSIPLIPKPPLPGPSSSQFQPPRTLQEVIEAASRHNAQVSKSVKSPFYEGVSTLNGETSESAINKTATRVLGVLPPPDRLGQTRFQGLWWGAERIWADDFIRLKIPRRSLAPNGENNILPPSGPGKSSLETWITTSTDTTNLGAGMRGVFLRLDGILAVKVQTNSGLKTEARVCGMLYELADEDWVDPIDGSVANELPSTNQTFVATSQTPAANGTSAPGVFVSSVSSANGTSIVNGSMGTGVTSVAGPSTKRENGKQIGSAPKLAAEPTTSGPPHALTLPLAPEGYKFRPILKPGHEFVGAMSLISGRYYPRLLSHPKMEPIVRGAVYQESIEESNNLWALEGLSGGYFNSVDPVRYKKNRLTMLQDADTEAIEELEAYKDARLAEKKGRGDANHLTEDNIDAMDVDDIYA</sequence>
<dbReference type="Proteomes" id="UP000807469">
    <property type="component" value="Unassembled WGS sequence"/>
</dbReference>
<evidence type="ECO:0000256" key="1">
    <source>
        <dbReference type="SAM" id="MobiDB-lite"/>
    </source>
</evidence>
<feature type="region of interest" description="Disordered" evidence="1">
    <location>
        <begin position="678"/>
        <end position="706"/>
    </location>
</feature>
<evidence type="ECO:0000313" key="4">
    <source>
        <dbReference type="Proteomes" id="UP000807469"/>
    </source>
</evidence>
<evidence type="ECO:0000259" key="2">
    <source>
        <dbReference type="Pfam" id="PF16761"/>
    </source>
</evidence>
<dbReference type="EMBL" id="MU155256">
    <property type="protein sequence ID" value="KAF9477581.1"/>
    <property type="molecule type" value="Genomic_DNA"/>
</dbReference>
<evidence type="ECO:0000313" key="3">
    <source>
        <dbReference type="EMBL" id="KAF9477581.1"/>
    </source>
</evidence>
<dbReference type="PANTHER" id="PTHR38046">
    <property type="entry name" value="CRYPTIC LOCI REGULATOR 2"/>
    <property type="match status" value="1"/>
</dbReference>
<dbReference type="GO" id="GO:0030466">
    <property type="term" value="P:silent mating-type cassette heterochromatin formation"/>
    <property type="evidence" value="ECO:0007669"/>
    <property type="project" value="TreeGrafter"/>
</dbReference>
<feature type="region of interest" description="Disordered" evidence="1">
    <location>
        <begin position="161"/>
        <end position="190"/>
    </location>
</feature>
<feature type="compositionally biased region" description="Basic and acidic residues" evidence="1">
    <location>
        <begin position="179"/>
        <end position="190"/>
    </location>
</feature>
<feature type="compositionally biased region" description="Low complexity" evidence="1">
    <location>
        <begin position="295"/>
        <end position="308"/>
    </location>
</feature>
<dbReference type="AlphaFoldDB" id="A0A9P5YYL7"/>
<gene>
    <name evidence="3" type="ORF">BDN70DRAFT_880969</name>
</gene>
<dbReference type="GO" id="GO:0033553">
    <property type="term" value="C:rDNA heterochromatin"/>
    <property type="evidence" value="ECO:0007669"/>
    <property type="project" value="TreeGrafter"/>
</dbReference>
<dbReference type="Pfam" id="PF16761">
    <property type="entry name" value="Clr2_transil"/>
    <property type="match status" value="1"/>
</dbReference>
<reference evidence="3" key="1">
    <citation type="submission" date="2020-11" db="EMBL/GenBank/DDBJ databases">
        <authorList>
            <consortium name="DOE Joint Genome Institute"/>
            <person name="Ahrendt S."/>
            <person name="Riley R."/>
            <person name="Andreopoulos W."/>
            <person name="Labutti K."/>
            <person name="Pangilinan J."/>
            <person name="Ruiz-Duenas F.J."/>
            <person name="Barrasa J.M."/>
            <person name="Sanchez-Garcia M."/>
            <person name="Camarero S."/>
            <person name="Miyauchi S."/>
            <person name="Serrano A."/>
            <person name="Linde D."/>
            <person name="Babiker R."/>
            <person name="Drula E."/>
            <person name="Ayuso-Fernandez I."/>
            <person name="Pacheco R."/>
            <person name="Padilla G."/>
            <person name="Ferreira P."/>
            <person name="Barriuso J."/>
            <person name="Kellner H."/>
            <person name="Castanera R."/>
            <person name="Alfaro M."/>
            <person name="Ramirez L."/>
            <person name="Pisabarro A.G."/>
            <person name="Kuo A."/>
            <person name="Tritt A."/>
            <person name="Lipzen A."/>
            <person name="He G."/>
            <person name="Yan M."/>
            <person name="Ng V."/>
            <person name="Cullen D."/>
            <person name="Martin F."/>
            <person name="Rosso M.-N."/>
            <person name="Henrissat B."/>
            <person name="Hibbett D."/>
            <person name="Martinez A.T."/>
            <person name="Grigoriev I.V."/>
        </authorList>
    </citation>
    <scope>NUCLEOTIDE SEQUENCE</scope>
    <source>
        <strain evidence="3">CIRM-BRFM 674</strain>
    </source>
</reference>
<protein>
    <recommendedName>
        <fullName evidence="2">Cryptic loci regulator 2 N-terminal domain-containing protein</fullName>
    </recommendedName>
</protein>
<dbReference type="InterPro" id="IPR038986">
    <property type="entry name" value="Clr2"/>
</dbReference>